<comment type="similarity">
    <text evidence="1">Belongs to the glycosyl hydrolase 16 family.</text>
</comment>
<feature type="domain" description="GH16" evidence="2">
    <location>
        <begin position="1"/>
        <end position="122"/>
    </location>
</feature>
<dbReference type="GO" id="GO:0005975">
    <property type="term" value="P:carbohydrate metabolic process"/>
    <property type="evidence" value="ECO:0007669"/>
    <property type="project" value="InterPro"/>
</dbReference>
<dbReference type="Proteomes" id="UP000059542">
    <property type="component" value="Chromosome"/>
</dbReference>
<dbReference type="KEGG" id="hyg:AUC43_09515"/>
<proteinExistence type="inferred from homology"/>
<dbReference type="SUPFAM" id="SSF49899">
    <property type="entry name" value="Concanavalin A-like lectins/glucanases"/>
    <property type="match status" value="1"/>
</dbReference>
<evidence type="ECO:0000313" key="3">
    <source>
        <dbReference type="EMBL" id="ALW85311.1"/>
    </source>
</evidence>
<accession>A0A0U3JY58</accession>
<dbReference type="STRING" id="1411621.AUC43_09515"/>
<keyword evidence="4" id="KW-1185">Reference proteome</keyword>
<protein>
    <recommendedName>
        <fullName evidence="2">GH16 domain-containing protein</fullName>
    </recommendedName>
</protein>
<dbReference type="RefSeq" id="WP_068192332.1">
    <property type="nucleotide sequence ID" value="NZ_CP013909.1"/>
</dbReference>
<dbReference type="AlphaFoldDB" id="A0A0U3JY58"/>
<gene>
    <name evidence="3" type="ORF">AUC43_09515</name>
</gene>
<evidence type="ECO:0000256" key="1">
    <source>
        <dbReference type="ARBA" id="ARBA00006865"/>
    </source>
</evidence>
<evidence type="ECO:0000313" key="4">
    <source>
        <dbReference type="Proteomes" id="UP000059542"/>
    </source>
</evidence>
<dbReference type="PANTHER" id="PTHR10963">
    <property type="entry name" value="GLYCOSYL HYDROLASE-RELATED"/>
    <property type="match status" value="1"/>
</dbReference>
<dbReference type="GO" id="GO:0004553">
    <property type="term" value="F:hydrolase activity, hydrolyzing O-glycosyl compounds"/>
    <property type="evidence" value="ECO:0007669"/>
    <property type="project" value="InterPro"/>
</dbReference>
<sequence length="122" mass="14066">MEYYQGKIFANVASGTSQHYNARWHSQTKPVTSFADPEWAHQFHVWRMDWDAQAIRLYVDDELLNETPLTETINEDGSGFNPMTQPHYVLLNLALGGDNGGPLNNTAFPNRFEADYVRVYQR</sequence>
<dbReference type="InterPro" id="IPR050546">
    <property type="entry name" value="Glycosyl_Hydrlase_16"/>
</dbReference>
<reference evidence="3 4" key="1">
    <citation type="submission" date="2015-12" db="EMBL/GenBank/DDBJ databases">
        <authorList>
            <person name="Shamseldin A."/>
            <person name="Moawad H."/>
            <person name="Abd El-Rahim W.M."/>
            <person name="Sadowsky M.J."/>
        </authorList>
    </citation>
    <scope>NUCLEOTIDE SEQUENCE [LARGE SCALE GENOMIC DNA]</scope>
    <source>
        <strain evidence="3 4">DG5B</strain>
    </source>
</reference>
<dbReference type="EMBL" id="CP013909">
    <property type="protein sequence ID" value="ALW85311.1"/>
    <property type="molecule type" value="Genomic_DNA"/>
</dbReference>
<dbReference type="PROSITE" id="PS51762">
    <property type="entry name" value="GH16_2"/>
    <property type="match status" value="1"/>
</dbReference>
<organism evidence="3 4">
    <name type="scientific">Hymenobacter sedentarius</name>
    <dbReference type="NCBI Taxonomy" id="1411621"/>
    <lineage>
        <taxon>Bacteria</taxon>
        <taxon>Pseudomonadati</taxon>
        <taxon>Bacteroidota</taxon>
        <taxon>Cytophagia</taxon>
        <taxon>Cytophagales</taxon>
        <taxon>Hymenobacteraceae</taxon>
        <taxon>Hymenobacter</taxon>
    </lineage>
</organism>
<name>A0A0U3JY58_9BACT</name>
<dbReference type="PANTHER" id="PTHR10963:SF55">
    <property type="entry name" value="GLYCOSIDE HYDROLASE FAMILY 16 PROTEIN"/>
    <property type="match status" value="1"/>
</dbReference>
<evidence type="ECO:0000259" key="2">
    <source>
        <dbReference type="PROSITE" id="PS51762"/>
    </source>
</evidence>
<dbReference type="Gene3D" id="2.60.120.200">
    <property type="match status" value="1"/>
</dbReference>
<dbReference type="InterPro" id="IPR013320">
    <property type="entry name" value="ConA-like_dom_sf"/>
</dbReference>
<dbReference type="Pfam" id="PF00722">
    <property type="entry name" value="Glyco_hydro_16"/>
    <property type="match status" value="1"/>
</dbReference>
<dbReference type="CDD" id="cd08023">
    <property type="entry name" value="GH16_laminarinase_like"/>
    <property type="match status" value="1"/>
</dbReference>
<dbReference type="InterPro" id="IPR000757">
    <property type="entry name" value="Beta-glucanase-like"/>
</dbReference>